<reference evidence="2" key="1">
    <citation type="journal article" date="2014" name="Int. J. Syst. Evol. Microbiol.">
        <title>Complete genome sequence of Corynebacterium casei LMG S-19264T (=DSM 44701T), isolated from a smear-ripened cheese.</title>
        <authorList>
            <consortium name="US DOE Joint Genome Institute (JGI-PGF)"/>
            <person name="Walter F."/>
            <person name="Albersmeier A."/>
            <person name="Kalinowski J."/>
            <person name="Ruckert C."/>
        </authorList>
    </citation>
    <scope>NUCLEOTIDE SEQUENCE</scope>
    <source>
        <strain evidence="2">CGMCC 1.14984</strain>
    </source>
</reference>
<protein>
    <submittedName>
        <fullName evidence="2">Uncharacterized protein</fullName>
    </submittedName>
</protein>
<evidence type="ECO:0000256" key="1">
    <source>
        <dbReference type="SAM" id="MobiDB-lite"/>
    </source>
</evidence>
<feature type="compositionally biased region" description="Low complexity" evidence="1">
    <location>
        <begin position="504"/>
        <end position="516"/>
    </location>
</feature>
<accession>A0A8J3EVK4</accession>
<sequence>MTSQADTARVWDGMETHGQDQPTRGTTGRGQQSRRDTRRLRDWLADRLGLPALLATGPAPIYTKADEDPDLIARLEKLDRSIAVDELSFAPDLRYQCAAEPLAIRLIREHEGIAPGCPAVLCPGDAHAVSRLIDIAANCGLSVAFGRNRPTGDNVLPLSFHRMKSVMLSDDTPGLVSFGRGASWQDIRDAIDAAKNADSCIPRGIDTLFATPADAAAEGVFSPRAAESVAGEACTWEMILPARGTTLLDGTWVFRSQEKAEEALAAVCRKVPPFQARLIGEPDLRIGEKIGLWRLPRRLTGGNDYTGLRIAYLGDGISVRAQRFASTWPVEGLGGTFWRNGALLDDAERIGLLLDNGLTEVTVPDDGKAAERLTHALKAASNGDESGISALISRKALLDQGRIRNDVSAIVPRDFNDPLGQWQKLASIAVSPDDNAPVEREDEKPGDQTEQMQMPQQPYDSSGDTTTTISESAEWQAIRAALLPQGEAAPPPPDLEDRTPARMPAQSSAQSPASHG</sequence>
<feature type="compositionally biased region" description="Polar residues" evidence="1">
    <location>
        <begin position="448"/>
        <end position="473"/>
    </location>
</feature>
<evidence type="ECO:0000313" key="3">
    <source>
        <dbReference type="Proteomes" id="UP000621856"/>
    </source>
</evidence>
<feature type="compositionally biased region" description="Low complexity" evidence="1">
    <location>
        <begin position="19"/>
        <end position="31"/>
    </location>
</feature>
<feature type="region of interest" description="Disordered" evidence="1">
    <location>
        <begin position="429"/>
        <end position="516"/>
    </location>
</feature>
<proteinExistence type="predicted"/>
<feature type="region of interest" description="Disordered" evidence="1">
    <location>
        <begin position="1"/>
        <end position="37"/>
    </location>
</feature>
<organism evidence="2 3">
    <name type="scientific">Aquisalinus luteolus</name>
    <dbReference type="NCBI Taxonomy" id="1566827"/>
    <lineage>
        <taxon>Bacteria</taxon>
        <taxon>Pseudomonadati</taxon>
        <taxon>Pseudomonadota</taxon>
        <taxon>Alphaproteobacteria</taxon>
        <taxon>Parvularculales</taxon>
        <taxon>Parvularculaceae</taxon>
        <taxon>Aquisalinus</taxon>
    </lineage>
</organism>
<evidence type="ECO:0000313" key="2">
    <source>
        <dbReference type="EMBL" id="GGI00842.1"/>
    </source>
</evidence>
<dbReference type="Proteomes" id="UP000621856">
    <property type="component" value="Unassembled WGS sequence"/>
</dbReference>
<name>A0A8J3EVK4_9PROT</name>
<feature type="compositionally biased region" description="Basic and acidic residues" evidence="1">
    <location>
        <begin position="437"/>
        <end position="447"/>
    </location>
</feature>
<comment type="caution">
    <text evidence="2">The sequence shown here is derived from an EMBL/GenBank/DDBJ whole genome shotgun (WGS) entry which is preliminary data.</text>
</comment>
<dbReference type="EMBL" id="BMGZ01000003">
    <property type="protein sequence ID" value="GGI00842.1"/>
    <property type="molecule type" value="Genomic_DNA"/>
</dbReference>
<reference evidence="2" key="2">
    <citation type="submission" date="2020-09" db="EMBL/GenBank/DDBJ databases">
        <authorList>
            <person name="Sun Q."/>
            <person name="Zhou Y."/>
        </authorList>
    </citation>
    <scope>NUCLEOTIDE SEQUENCE</scope>
    <source>
        <strain evidence="2">CGMCC 1.14984</strain>
    </source>
</reference>
<gene>
    <name evidence="2" type="ORF">GCM10011355_30090</name>
</gene>
<dbReference type="AlphaFoldDB" id="A0A8J3EVK4"/>